<evidence type="ECO:0000313" key="2">
    <source>
        <dbReference type="Proteomes" id="UP000235649"/>
    </source>
</evidence>
<dbReference type="AlphaFoldDB" id="A0A2N7AUE5"/>
<dbReference type="PANTHER" id="PTHR10000">
    <property type="entry name" value="PHOSPHOSERINE PHOSPHATASE"/>
    <property type="match status" value="1"/>
</dbReference>
<evidence type="ECO:0008006" key="3">
    <source>
        <dbReference type="Google" id="ProtNLM"/>
    </source>
</evidence>
<dbReference type="Pfam" id="PF08282">
    <property type="entry name" value="Hydrolase_3"/>
    <property type="match status" value="1"/>
</dbReference>
<keyword evidence="2" id="KW-1185">Reference proteome</keyword>
<protein>
    <recommendedName>
        <fullName evidence="3">Haloacid dehalogenase</fullName>
    </recommendedName>
</protein>
<dbReference type="GO" id="GO:0016791">
    <property type="term" value="F:phosphatase activity"/>
    <property type="evidence" value="ECO:0007669"/>
    <property type="project" value="TreeGrafter"/>
</dbReference>
<accession>A0A2N7AUE5</accession>
<dbReference type="GO" id="GO:0000287">
    <property type="term" value="F:magnesium ion binding"/>
    <property type="evidence" value="ECO:0007669"/>
    <property type="project" value="TreeGrafter"/>
</dbReference>
<sequence length="127" mass="14330">MENGSQSEIVKILMHVDISKMESTEKLLHYTFDKNYFVVKTGNEYLEIFPKDINKGQSVKRLADYLKIDLQQVMAIGDMDNDISMIKLAGMGVAMENAQPRVKDIADYITKDNNHSGVGLAIEKFAL</sequence>
<dbReference type="Proteomes" id="UP000235649">
    <property type="component" value="Unassembled WGS sequence"/>
</dbReference>
<comment type="caution">
    <text evidence="1">The sequence shown here is derived from an EMBL/GenBank/DDBJ whole genome shotgun (WGS) entry which is preliminary data.</text>
</comment>
<dbReference type="OrthoDB" id="9814970at2"/>
<dbReference type="Gene3D" id="3.40.50.1000">
    <property type="entry name" value="HAD superfamily/HAD-like"/>
    <property type="match status" value="1"/>
</dbReference>
<dbReference type="SUPFAM" id="SSF56784">
    <property type="entry name" value="HAD-like"/>
    <property type="match status" value="1"/>
</dbReference>
<dbReference type="InterPro" id="IPR036412">
    <property type="entry name" value="HAD-like_sf"/>
</dbReference>
<organism evidence="1 2">
    <name type="scientific">Companilactobacillus nuruki</name>
    <dbReference type="NCBI Taxonomy" id="1993540"/>
    <lineage>
        <taxon>Bacteria</taxon>
        <taxon>Bacillati</taxon>
        <taxon>Bacillota</taxon>
        <taxon>Bacilli</taxon>
        <taxon>Lactobacillales</taxon>
        <taxon>Lactobacillaceae</taxon>
        <taxon>Companilactobacillus</taxon>
    </lineage>
</organism>
<reference evidence="1 2" key="1">
    <citation type="submission" date="2017-05" db="EMBL/GenBank/DDBJ databases">
        <title>Lactobacillus nurukis nov., sp. nov., isolated from nuruk.</title>
        <authorList>
            <person name="Kim S.-J."/>
        </authorList>
    </citation>
    <scope>NUCLEOTIDE SEQUENCE [LARGE SCALE GENOMIC DNA]</scope>
    <source>
        <strain evidence="1 2">SYF10-1a</strain>
    </source>
</reference>
<dbReference type="PANTHER" id="PTHR10000:SF8">
    <property type="entry name" value="HAD SUPERFAMILY HYDROLASE-LIKE, TYPE 3"/>
    <property type="match status" value="1"/>
</dbReference>
<dbReference type="InterPro" id="IPR023214">
    <property type="entry name" value="HAD_sf"/>
</dbReference>
<gene>
    <name evidence="1" type="ORF">CBP76_06290</name>
</gene>
<dbReference type="NCBIfam" id="TIGR01484">
    <property type="entry name" value="HAD-SF-IIB"/>
    <property type="match status" value="1"/>
</dbReference>
<dbReference type="EMBL" id="NIPR01000017">
    <property type="protein sequence ID" value="PMD70752.1"/>
    <property type="molecule type" value="Genomic_DNA"/>
</dbReference>
<dbReference type="InterPro" id="IPR006379">
    <property type="entry name" value="HAD-SF_hydro_IIB"/>
</dbReference>
<dbReference type="GO" id="GO:0005829">
    <property type="term" value="C:cytosol"/>
    <property type="evidence" value="ECO:0007669"/>
    <property type="project" value="TreeGrafter"/>
</dbReference>
<dbReference type="Gene3D" id="3.30.1240.10">
    <property type="match status" value="1"/>
</dbReference>
<evidence type="ECO:0000313" key="1">
    <source>
        <dbReference type="EMBL" id="PMD70752.1"/>
    </source>
</evidence>
<name>A0A2N7AUE5_9LACO</name>
<proteinExistence type="predicted"/>